<comment type="caution">
    <text evidence="1">The sequence shown here is derived from an EMBL/GenBank/DDBJ whole genome shotgun (WGS) entry which is preliminary data.</text>
</comment>
<proteinExistence type="predicted"/>
<sequence>MSRQLINEYRADLDRLRSISGSRRESVLREAFKDLLKRWGRTHDLYFVSEHAIVTPQKNRIFVDGALLHALRVPFGYWEAKDADDDLDAEIAAKTRKGYPRDNILYSDDHIAVHRTTARRPP</sequence>
<dbReference type="Proteomes" id="UP001597400">
    <property type="component" value="Unassembled WGS sequence"/>
</dbReference>
<gene>
    <name evidence="1" type="ORF">ACFSGX_14180</name>
</gene>
<dbReference type="EMBL" id="JBHUGS010000004">
    <property type="protein sequence ID" value="MFD1951917.1"/>
    <property type="molecule type" value="Genomic_DNA"/>
</dbReference>
<dbReference type="RefSeq" id="WP_380930900.1">
    <property type="nucleotide sequence ID" value="NZ_JBHUGS010000004.1"/>
</dbReference>
<name>A0ABW4TZ13_9SPHN</name>
<evidence type="ECO:0000313" key="2">
    <source>
        <dbReference type="Proteomes" id="UP001597400"/>
    </source>
</evidence>
<protein>
    <submittedName>
        <fullName evidence="1">Uncharacterized protein</fullName>
    </submittedName>
</protein>
<evidence type="ECO:0000313" key="1">
    <source>
        <dbReference type="EMBL" id="MFD1951917.1"/>
    </source>
</evidence>
<reference evidence="2" key="1">
    <citation type="journal article" date="2019" name="Int. J. Syst. Evol. Microbiol.">
        <title>The Global Catalogue of Microorganisms (GCM) 10K type strain sequencing project: providing services to taxonomists for standard genome sequencing and annotation.</title>
        <authorList>
            <consortium name="The Broad Institute Genomics Platform"/>
            <consortium name="The Broad Institute Genome Sequencing Center for Infectious Disease"/>
            <person name="Wu L."/>
            <person name="Ma J."/>
        </authorList>
    </citation>
    <scope>NUCLEOTIDE SEQUENCE [LARGE SCALE GENOMIC DNA]</scope>
    <source>
        <strain evidence="2">CGMCC 1.12702</strain>
    </source>
</reference>
<organism evidence="1 2">
    <name type="scientific">Sphingomonas arantia</name>
    <dbReference type="NCBI Taxonomy" id="1460676"/>
    <lineage>
        <taxon>Bacteria</taxon>
        <taxon>Pseudomonadati</taxon>
        <taxon>Pseudomonadota</taxon>
        <taxon>Alphaproteobacteria</taxon>
        <taxon>Sphingomonadales</taxon>
        <taxon>Sphingomonadaceae</taxon>
        <taxon>Sphingomonas</taxon>
    </lineage>
</organism>
<keyword evidence="2" id="KW-1185">Reference proteome</keyword>
<accession>A0ABW4TZ13</accession>